<evidence type="ECO:0000256" key="2">
    <source>
        <dbReference type="PROSITE-ProRule" id="PRU00076"/>
    </source>
</evidence>
<evidence type="ECO:0000313" key="4">
    <source>
        <dbReference type="EMBL" id="KAL1511199.1"/>
    </source>
</evidence>
<keyword evidence="2" id="KW-0245">EGF-like domain</keyword>
<comment type="similarity">
    <text evidence="1">Belongs to the glycosyltransferase 47 family.</text>
</comment>
<dbReference type="InterPro" id="IPR000742">
    <property type="entry name" value="EGF"/>
</dbReference>
<dbReference type="SMART" id="SM00181">
    <property type="entry name" value="EGF"/>
    <property type="match status" value="3"/>
</dbReference>
<sequence length="674" mass="74864">MALLLPVALAANPCVGPNVASCGTWGYCDASVRRCICAPGWSGASCSEPHFGGCRLHAAGEMACATFRGLMSCLCRQQCERKFGGVMRRHASLCWAWADTSAGREAARRAVVNTSDFPDSIDNVVFHTPSWPPQGRCARNPAAKVCGALTRSLRRATHMLGGTPMPNRHCPLACSFRGTCLLPSSERSAEAKERYPLASVASGGNAVCICHEGYSGAGCETEDPSFCFNNCSGKGRCVGRFCLCDRTWQGVDCSLSYPTGHPTLPALSDGGAAIRRKYAPTYIYPLPTDFSLEAVYQRDMLRRGQYYANLVYLEQLLARKDAVVADPNEAALFFVPVMAMQMAGNLWHPYEFLKETVELLRHNYPYWNRSAGTDHIFFLTTDRGGCWKPWALQHSLIVSYLGFPASEAYFGFEERLRWPRRGPQTRNNAYSVRKGAESLELDCYVPSKDVVVPVDALLGSAEEKKLPPPGKPFVCNTARSTLMFMGGAMSNMGRIEYSQGVRQAIKQFHSNEKGFVLGGKFTLDMLRDSRFCLCPSGWGWGWRLSLAVVTQCVPVIIQPNVSQPFEDLIPYKDFSVRLDKDQIPKLPQILKSVTDESVCKMQQALAKYWRAFLWQQPFGAQHPSAYDLMQIQLCRRARRLSSRYRSMNIHTHTVLFRHGVSCADSLAAAGIRFD</sequence>
<comment type="caution">
    <text evidence="2">Lacks conserved residue(s) required for the propagation of feature annotation.</text>
</comment>
<feature type="disulfide bond" evidence="2">
    <location>
        <begin position="37"/>
        <end position="46"/>
    </location>
</feature>
<dbReference type="PANTHER" id="PTHR11062:SF376">
    <property type="entry name" value="EXOSTOSIN FAMILY PROTEIN"/>
    <property type="match status" value="1"/>
</dbReference>
<protein>
    <recommendedName>
        <fullName evidence="3">EGF-like domain-containing protein</fullName>
    </recommendedName>
</protein>
<name>A0AB34J3C8_PRYPA</name>
<dbReference type="InterPro" id="IPR040911">
    <property type="entry name" value="Exostosin_GT47"/>
</dbReference>
<dbReference type="PROSITE" id="PS50026">
    <property type="entry name" value="EGF_3"/>
    <property type="match status" value="1"/>
</dbReference>
<organism evidence="4 5">
    <name type="scientific">Prymnesium parvum</name>
    <name type="common">Toxic golden alga</name>
    <dbReference type="NCBI Taxonomy" id="97485"/>
    <lineage>
        <taxon>Eukaryota</taxon>
        <taxon>Haptista</taxon>
        <taxon>Haptophyta</taxon>
        <taxon>Prymnesiophyceae</taxon>
        <taxon>Prymnesiales</taxon>
        <taxon>Prymnesiaceae</taxon>
        <taxon>Prymnesium</taxon>
    </lineage>
</organism>
<comment type="caution">
    <text evidence="4">The sequence shown here is derived from an EMBL/GenBank/DDBJ whole genome shotgun (WGS) entry which is preliminary data.</text>
</comment>
<evidence type="ECO:0000313" key="5">
    <source>
        <dbReference type="Proteomes" id="UP001515480"/>
    </source>
</evidence>
<dbReference type="GO" id="GO:0016757">
    <property type="term" value="F:glycosyltransferase activity"/>
    <property type="evidence" value="ECO:0007669"/>
    <property type="project" value="InterPro"/>
</dbReference>
<dbReference type="PANTHER" id="PTHR11062">
    <property type="entry name" value="EXOSTOSIN HEPARAN SULFATE GLYCOSYLTRANSFERASE -RELATED"/>
    <property type="match status" value="1"/>
</dbReference>
<dbReference type="EMBL" id="JBGBPQ010000014">
    <property type="protein sequence ID" value="KAL1511199.1"/>
    <property type="molecule type" value="Genomic_DNA"/>
</dbReference>
<gene>
    <name evidence="4" type="ORF">AB1Y20_006014</name>
</gene>
<reference evidence="4 5" key="1">
    <citation type="journal article" date="2024" name="Science">
        <title>Giant polyketide synthase enzymes in the biosynthesis of giant marine polyether toxins.</title>
        <authorList>
            <person name="Fallon T.R."/>
            <person name="Shende V.V."/>
            <person name="Wierzbicki I.H."/>
            <person name="Pendleton A.L."/>
            <person name="Watervoot N.F."/>
            <person name="Auber R.P."/>
            <person name="Gonzalez D.J."/>
            <person name="Wisecaver J.H."/>
            <person name="Moore B.S."/>
        </authorList>
    </citation>
    <scope>NUCLEOTIDE SEQUENCE [LARGE SCALE GENOMIC DNA]</scope>
    <source>
        <strain evidence="4 5">12B1</strain>
    </source>
</reference>
<dbReference type="AlphaFoldDB" id="A0AB34J3C8"/>
<feature type="domain" description="EGF-like" evidence="3">
    <location>
        <begin position="10"/>
        <end position="47"/>
    </location>
</feature>
<dbReference type="PROSITE" id="PS01186">
    <property type="entry name" value="EGF_2"/>
    <property type="match status" value="1"/>
</dbReference>
<dbReference type="Proteomes" id="UP001515480">
    <property type="component" value="Unassembled WGS sequence"/>
</dbReference>
<keyword evidence="2" id="KW-1015">Disulfide bond</keyword>
<evidence type="ECO:0000256" key="1">
    <source>
        <dbReference type="ARBA" id="ARBA00010271"/>
    </source>
</evidence>
<accession>A0AB34J3C8</accession>
<dbReference type="PROSITE" id="PS00022">
    <property type="entry name" value="EGF_1"/>
    <property type="match status" value="1"/>
</dbReference>
<dbReference type="Pfam" id="PF03016">
    <property type="entry name" value="Exostosin_GT47"/>
    <property type="match status" value="1"/>
</dbReference>
<evidence type="ECO:0000259" key="3">
    <source>
        <dbReference type="PROSITE" id="PS50026"/>
    </source>
</evidence>
<dbReference type="InterPro" id="IPR004263">
    <property type="entry name" value="Exostosin"/>
</dbReference>
<keyword evidence="5" id="KW-1185">Reference proteome</keyword>
<dbReference type="Gene3D" id="2.10.25.10">
    <property type="entry name" value="Laminin"/>
    <property type="match status" value="1"/>
</dbReference>
<proteinExistence type="inferred from homology"/>